<organism evidence="9 10">
    <name type="scientific">Stichopus japonicus</name>
    <name type="common">Sea cucumber</name>
    <dbReference type="NCBI Taxonomy" id="307972"/>
    <lineage>
        <taxon>Eukaryota</taxon>
        <taxon>Metazoa</taxon>
        <taxon>Echinodermata</taxon>
        <taxon>Eleutherozoa</taxon>
        <taxon>Echinozoa</taxon>
        <taxon>Holothuroidea</taxon>
        <taxon>Aspidochirotacea</taxon>
        <taxon>Aspidochirotida</taxon>
        <taxon>Stichopodidae</taxon>
        <taxon>Apostichopus</taxon>
    </lineage>
</organism>
<evidence type="ECO:0000313" key="9">
    <source>
        <dbReference type="EMBL" id="PIK50106.1"/>
    </source>
</evidence>
<dbReference type="InterPro" id="IPR017981">
    <property type="entry name" value="GPCR_2-like_7TM"/>
</dbReference>
<dbReference type="Proteomes" id="UP000230750">
    <property type="component" value="Unassembled WGS sequence"/>
</dbReference>
<evidence type="ECO:0000256" key="3">
    <source>
        <dbReference type="ARBA" id="ARBA00022989"/>
    </source>
</evidence>
<dbReference type="STRING" id="307972.A0A2G8KQ16"/>
<evidence type="ECO:0008006" key="11">
    <source>
        <dbReference type="Google" id="ProtNLM"/>
    </source>
</evidence>
<dbReference type="Gene3D" id="1.20.1070.10">
    <property type="entry name" value="Rhodopsin 7-helix transmembrane proteins"/>
    <property type="match status" value="1"/>
</dbReference>
<dbReference type="SUPFAM" id="SSF81321">
    <property type="entry name" value="Family A G protein-coupled receptor-like"/>
    <property type="match status" value="1"/>
</dbReference>
<feature type="transmembrane region" description="Helical" evidence="6">
    <location>
        <begin position="74"/>
        <end position="100"/>
    </location>
</feature>
<evidence type="ECO:0000256" key="2">
    <source>
        <dbReference type="ARBA" id="ARBA00022692"/>
    </source>
</evidence>
<comment type="subcellular location">
    <subcellularLocation>
        <location evidence="1">Membrane</location>
        <topology evidence="1">Multi-pass membrane protein</topology>
    </subcellularLocation>
</comment>
<dbReference type="EMBL" id="MRZV01000434">
    <property type="protein sequence ID" value="PIK50106.1"/>
    <property type="molecule type" value="Genomic_DNA"/>
</dbReference>
<keyword evidence="2 6" id="KW-0812">Transmembrane</keyword>
<feature type="domain" description="G-protein coupled receptors family 2 profile 2" evidence="8">
    <location>
        <begin position="76"/>
        <end position="213"/>
    </location>
</feature>
<dbReference type="PROSITE" id="PS50261">
    <property type="entry name" value="G_PROTEIN_RECEP_F2_4"/>
    <property type="match status" value="1"/>
</dbReference>
<feature type="transmembrane region" description="Helical" evidence="6">
    <location>
        <begin position="112"/>
        <end position="131"/>
    </location>
</feature>
<dbReference type="Gene3D" id="2.60.220.50">
    <property type="match status" value="1"/>
</dbReference>
<keyword evidence="5" id="KW-1015">Disulfide bond</keyword>
<dbReference type="InterPro" id="IPR000203">
    <property type="entry name" value="GPS"/>
</dbReference>
<gene>
    <name evidence="9" type="ORF">BSL78_13032</name>
</gene>
<reference evidence="9 10" key="1">
    <citation type="journal article" date="2017" name="PLoS Biol.">
        <title>The sea cucumber genome provides insights into morphological evolution and visceral regeneration.</title>
        <authorList>
            <person name="Zhang X."/>
            <person name="Sun L."/>
            <person name="Yuan J."/>
            <person name="Sun Y."/>
            <person name="Gao Y."/>
            <person name="Zhang L."/>
            <person name="Li S."/>
            <person name="Dai H."/>
            <person name="Hamel J.F."/>
            <person name="Liu C."/>
            <person name="Yu Y."/>
            <person name="Liu S."/>
            <person name="Lin W."/>
            <person name="Guo K."/>
            <person name="Jin S."/>
            <person name="Xu P."/>
            <person name="Storey K.B."/>
            <person name="Huan P."/>
            <person name="Zhang T."/>
            <person name="Zhou Y."/>
            <person name="Zhang J."/>
            <person name="Lin C."/>
            <person name="Li X."/>
            <person name="Xing L."/>
            <person name="Huo D."/>
            <person name="Sun M."/>
            <person name="Wang L."/>
            <person name="Mercier A."/>
            <person name="Li F."/>
            <person name="Yang H."/>
            <person name="Xiang J."/>
        </authorList>
    </citation>
    <scope>NUCLEOTIDE SEQUENCE [LARGE SCALE GENOMIC DNA]</scope>
    <source>
        <strain evidence="9">Shaxun</strain>
        <tissue evidence="9">Muscle</tissue>
    </source>
</reference>
<dbReference type="InterPro" id="IPR000832">
    <property type="entry name" value="GPCR_2_secretin-like"/>
</dbReference>
<evidence type="ECO:0000256" key="6">
    <source>
        <dbReference type="SAM" id="Phobius"/>
    </source>
</evidence>
<dbReference type="PROSITE" id="PS50221">
    <property type="entry name" value="GAIN_B"/>
    <property type="match status" value="1"/>
</dbReference>
<dbReference type="OrthoDB" id="10037534at2759"/>
<dbReference type="InterPro" id="IPR053066">
    <property type="entry name" value="ADGR_G7"/>
</dbReference>
<evidence type="ECO:0000259" key="7">
    <source>
        <dbReference type="PROSITE" id="PS50221"/>
    </source>
</evidence>
<evidence type="ECO:0000256" key="4">
    <source>
        <dbReference type="ARBA" id="ARBA00023136"/>
    </source>
</evidence>
<evidence type="ECO:0000313" key="10">
    <source>
        <dbReference type="Proteomes" id="UP000230750"/>
    </source>
</evidence>
<keyword evidence="4 6" id="KW-0472">Membrane</keyword>
<dbReference type="GO" id="GO:0007166">
    <property type="term" value="P:cell surface receptor signaling pathway"/>
    <property type="evidence" value="ECO:0007669"/>
    <property type="project" value="InterPro"/>
</dbReference>
<dbReference type="InterPro" id="IPR057244">
    <property type="entry name" value="GAIN_B"/>
</dbReference>
<sequence>MVDEGSNETDVTVEFVCVFWDYNPKNGEGGKWSEEGCRMVSTNDTEIVCACNHLTSFAVLVRFSSDIEESPYHVVLSVITIIGCVISIIGLSFTLVVMLLIRSVRIKQQTHVHFNLCLALVGLYLSFLLGVDRTKIPGVCKAMTSLIYFFCLSSVAWMSVEAFYIYMLIWKYKRNSIHHLVTVAVLLAWGLPAVGAIIIIFFDHGHNYEESPD</sequence>
<proteinExistence type="predicted"/>
<dbReference type="AlphaFoldDB" id="A0A2G8KQ16"/>
<dbReference type="GO" id="GO:0016020">
    <property type="term" value="C:membrane"/>
    <property type="evidence" value="ECO:0007669"/>
    <property type="project" value="UniProtKB-SubCell"/>
</dbReference>
<dbReference type="GO" id="GO:0004930">
    <property type="term" value="F:G protein-coupled receptor activity"/>
    <property type="evidence" value="ECO:0007669"/>
    <property type="project" value="InterPro"/>
</dbReference>
<dbReference type="Pfam" id="PF01825">
    <property type="entry name" value="GPS"/>
    <property type="match status" value="1"/>
</dbReference>
<comment type="caution">
    <text evidence="9">The sequence shown here is derived from an EMBL/GenBank/DDBJ whole genome shotgun (WGS) entry which is preliminary data.</text>
</comment>
<dbReference type="PANTHER" id="PTHR47767:SF2">
    <property type="entry name" value="GPS DOMAIN-CONTAINING PROTEIN"/>
    <property type="match status" value="1"/>
</dbReference>
<feature type="transmembrane region" description="Helical" evidence="6">
    <location>
        <begin position="146"/>
        <end position="168"/>
    </location>
</feature>
<keyword evidence="10" id="KW-1185">Reference proteome</keyword>
<evidence type="ECO:0000259" key="8">
    <source>
        <dbReference type="PROSITE" id="PS50261"/>
    </source>
</evidence>
<protein>
    <recommendedName>
        <fullName evidence="11">G-protein coupled receptor</fullName>
    </recommendedName>
</protein>
<dbReference type="PANTHER" id="PTHR47767">
    <property type="entry name" value="ADHESION G PROTEIN-COUPLED RECEPTOR G7"/>
    <property type="match status" value="1"/>
</dbReference>
<dbReference type="InterPro" id="IPR046338">
    <property type="entry name" value="GAIN_dom_sf"/>
</dbReference>
<feature type="domain" description="GAIN-B" evidence="7">
    <location>
        <begin position="1"/>
        <end position="67"/>
    </location>
</feature>
<evidence type="ECO:0000256" key="5">
    <source>
        <dbReference type="ARBA" id="ARBA00023157"/>
    </source>
</evidence>
<name>A0A2G8KQ16_STIJA</name>
<evidence type="ECO:0000256" key="1">
    <source>
        <dbReference type="ARBA" id="ARBA00004141"/>
    </source>
</evidence>
<dbReference type="SMART" id="SM00303">
    <property type="entry name" value="GPS"/>
    <property type="match status" value="1"/>
</dbReference>
<keyword evidence="3 6" id="KW-1133">Transmembrane helix</keyword>
<dbReference type="Pfam" id="PF00002">
    <property type="entry name" value="7tm_2"/>
    <property type="match status" value="1"/>
</dbReference>
<accession>A0A2G8KQ16</accession>
<feature type="transmembrane region" description="Helical" evidence="6">
    <location>
        <begin position="180"/>
        <end position="202"/>
    </location>
</feature>